<gene>
    <name evidence="3" type="ORF">EV652_104242</name>
</gene>
<accession>A0A4R2HP38</accession>
<dbReference type="RefSeq" id="WP_242001781.1">
    <property type="nucleotide sequence ID" value="NZ_SLWN01000004.1"/>
</dbReference>
<keyword evidence="2" id="KW-0472">Membrane</keyword>
<dbReference type="Proteomes" id="UP000294508">
    <property type="component" value="Unassembled WGS sequence"/>
</dbReference>
<organism evidence="3 4">
    <name type="scientific">Kribbella steppae</name>
    <dbReference type="NCBI Taxonomy" id="2512223"/>
    <lineage>
        <taxon>Bacteria</taxon>
        <taxon>Bacillati</taxon>
        <taxon>Actinomycetota</taxon>
        <taxon>Actinomycetes</taxon>
        <taxon>Propionibacteriales</taxon>
        <taxon>Kribbellaceae</taxon>
        <taxon>Kribbella</taxon>
    </lineage>
</organism>
<protein>
    <submittedName>
        <fullName evidence="3">Uncharacterized protein</fullName>
    </submittedName>
</protein>
<dbReference type="EMBL" id="SLWN01000004">
    <property type="protein sequence ID" value="TCO32636.1"/>
    <property type="molecule type" value="Genomic_DNA"/>
</dbReference>
<feature type="region of interest" description="Disordered" evidence="1">
    <location>
        <begin position="151"/>
        <end position="189"/>
    </location>
</feature>
<feature type="region of interest" description="Disordered" evidence="1">
    <location>
        <begin position="246"/>
        <end position="284"/>
    </location>
</feature>
<keyword evidence="2" id="KW-1133">Transmembrane helix</keyword>
<proteinExistence type="predicted"/>
<feature type="compositionally biased region" description="Polar residues" evidence="1">
    <location>
        <begin position="254"/>
        <end position="276"/>
    </location>
</feature>
<evidence type="ECO:0000313" key="3">
    <source>
        <dbReference type="EMBL" id="TCO32636.1"/>
    </source>
</evidence>
<name>A0A4R2HP38_9ACTN</name>
<keyword evidence="4" id="KW-1185">Reference proteome</keyword>
<dbReference type="AlphaFoldDB" id="A0A4R2HP38"/>
<evidence type="ECO:0000256" key="1">
    <source>
        <dbReference type="SAM" id="MobiDB-lite"/>
    </source>
</evidence>
<sequence>MVALGDGDGTVALGSVAVALGSVGVALGSVAVALGSLGVALGSVCVAELDGADEGCVDWVGPAEVSVGDAGADHGGFGAAGVAEGCGEGNQPVTGFAVLGFRRAGSSVGAWVGASVTPSGEEPKGLPTGRLVVVSLDGVVLSGAVGVDGTVVAESRPPNGMKRSTPTSDSTVATSAPSFSTGGPPYRPIGPRTGCPSSSIQNAHPAGGLGQERRGLKFFGGRHRAFGGSGQPGGGLNCLKANPFTPRSPGSLPTCANGTRRTPAEQQSKLTVSIRPQPTVAACD</sequence>
<evidence type="ECO:0000313" key="4">
    <source>
        <dbReference type="Proteomes" id="UP000294508"/>
    </source>
</evidence>
<comment type="caution">
    <text evidence="3">The sequence shown here is derived from an EMBL/GenBank/DDBJ whole genome shotgun (WGS) entry which is preliminary data.</text>
</comment>
<evidence type="ECO:0000256" key="2">
    <source>
        <dbReference type="SAM" id="Phobius"/>
    </source>
</evidence>
<reference evidence="3 4" key="1">
    <citation type="journal article" date="2015" name="Stand. Genomic Sci.">
        <title>Genomic Encyclopedia of Bacterial and Archaeal Type Strains, Phase III: the genomes of soil and plant-associated and newly described type strains.</title>
        <authorList>
            <person name="Whitman W.B."/>
            <person name="Woyke T."/>
            <person name="Klenk H.P."/>
            <person name="Zhou Y."/>
            <person name="Lilburn T.G."/>
            <person name="Beck B.J."/>
            <person name="De Vos P."/>
            <person name="Vandamme P."/>
            <person name="Eisen J.A."/>
            <person name="Garrity G."/>
            <person name="Hugenholtz P."/>
            <person name="Kyrpides N.C."/>
        </authorList>
    </citation>
    <scope>NUCLEOTIDE SEQUENCE [LARGE SCALE GENOMIC DNA]</scope>
    <source>
        <strain evidence="3 4">VKM Ac-2572</strain>
    </source>
</reference>
<feature type="transmembrane region" description="Helical" evidence="2">
    <location>
        <begin position="12"/>
        <end position="34"/>
    </location>
</feature>
<feature type="compositionally biased region" description="Polar residues" evidence="1">
    <location>
        <begin position="162"/>
        <end position="181"/>
    </location>
</feature>
<keyword evidence="2" id="KW-0812">Transmembrane</keyword>